<organism evidence="1 2">
    <name type="scientific">Coraliomargarita algicola</name>
    <dbReference type="NCBI Taxonomy" id="3092156"/>
    <lineage>
        <taxon>Bacteria</taxon>
        <taxon>Pseudomonadati</taxon>
        <taxon>Verrucomicrobiota</taxon>
        <taxon>Opitutia</taxon>
        <taxon>Puniceicoccales</taxon>
        <taxon>Coraliomargaritaceae</taxon>
        <taxon>Coraliomargarita</taxon>
    </lineage>
</organism>
<dbReference type="InterPro" id="IPR011990">
    <property type="entry name" value="TPR-like_helical_dom_sf"/>
</dbReference>
<protein>
    <recommendedName>
        <fullName evidence="3">Outer membrane lipoprotein BamD-like domain-containing protein</fullName>
    </recommendedName>
</protein>
<evidence type="ECO:0008006" key="3">
    <source>
        <dbReference type="Google" id="ProtNLM"/>
    </source>
</evidence>
<dbReference type="Proteomes" id="UP001324993">
    <property type="component" value="Chromosome"/>
</dbReference>
<evidence type="ECO:0000313" key="2">
    <source>
        <dbReference type="Proteomes" id="UP001324993"/>
    </source>
</evidence>
<dbReference type="RefSeq" id="WP_319832944.1">
    <property type="nucleotide sequence ID" value="NZ_CP138858.1"/>
</dbReference>
<dbReference type="SUPFAM" id="SSF48452">
    <property type="entry name" value="TPR-like"/>
    <property type="match status" value="1"/>
</dbReference>
<proteinExistence type="predicted"/>
<evidence type="ECO:0000313" key="1">
    <source>
        <dbReference type="EMBL" id="WPJ96080.1"/>
    </source>
</evidence>
<reference evidence="1 2" key="1">
    <citation type="submission" date="2023-11" db="EMBL/GenBank/DDBJ databases">
        <title>Coraliomargarita sp. nov., isolated from marine algae.</title>
        <authorList>
            <person name="Lee J.K."/>
            <person name="Baek J.H."/>
            <person name="Kim J.M."/>
            <person name="Choi D.G."/>
            <person name="Jeon C.O."/>
        </authorList>
    </citation>
    <scope>NUCLEOTIDE SEQUENCE [LARGE SCALE GENOMIC DNA]</scope>
    <source>
        <strain evidence="1 2">J2-16</strain>
    </source>
</reference>
<name>A0ABZ0RMU1_9BACT</name>
<dbReference type="Gene3D" id="1.25.40.10">
    <property type="entry name" value="Tetratricopeptide repeat domain"/>
    <property type="match status" value="2"/>
</dbReference>
<keyword evidence="2" id="KW-1185">Reference proteome</keyword>
<dbReference type="EMBL" id="CP138858">
    <property type="protein sequence ID" value="WPJ96080.1"/>
    <property type="molecule type" value="Genomic_DNA"/>
</dbReference>
<accession>A0ABZ0RMU1</accession>
<gene>
    <name evidence="1" type="ORF">SH580_21935</name>
</gene>
<sequence length="309" mass="34624">MSIQPSPKYQSPQRLIRSICISIIVLLTACQGDKELSQSELEALIEDGITSLQTYSFDLAYTALSQAHSQLNESNPDYTKITYCFALATWHKNPPSSEALLEAEQLLQSVIEKSPNSQWAASALIDLGRIHEVADFNSDLPDVAAAQDYYKQVISQFPHTDHSAKATLHLAQTMIQDFDPASTEAAADLLKEAIQNHPDSHWLSTIAQFTAQVYAFYLNDKEEALNYYAIAWEHGFPRKSEADLALWQYALLAQECDQELLAAKLFTEIVQEHPRSLYGTLARERVINIAAKHPDADLVIPTLRSVKVY</sequence>